<dbReference type="Gene3D" id="3.90.180.10">
    <property type="entry name" value="Medium-chain alcohol dehydrogenases, catalytic domain"/>
    <property type="match status" value="1"/>
</dbReference>
<dbReference type="VEuPathDB" id="FungiDB:SAPIO_CDS0272"/>
<proteinExistence type="predicted"/>
<dbReference type="Pfam" id="PF08242">
    <property type="entry name" value="Methyltransf_12"/>
    <property type="match status" value="1"/>
</dbReference>
<dbReference type="RefSeq" id="XP_016646725.1">
    <property type="nucleotide sequence ID" value="XM_016783092.1"/>
</dbReference>
<dbReference type="InterPro" id="IPR029063">
    <property type="entry name" value="SAM-dependent_MTases_sf"/>
</dbReference>
<name>A0A084GHW4_PSEDA</name>
<keyword evidence="1" id="KW-0808">Transferase</keyword>
<evidence type="ECO:0000313" key="3">
    <source>
        <dbReference type="EMBL" id="KEZ46926.1"/>
    </source>
</evidence>
<dbReference type="EMBL" id="JOWA01000011">
    <property type="protein sequence ID" value="KEZ46926.1"/>
    <property type="molecule type" value="Genomic_DNA"/>
</dbReference>
<dbReference type="HOGENOM" id="CLU_391887_0_0_1"/>
<dbReference type="InterPro" id="IPR050444">
    <property type="entry name" value="Polyketide_Synthase"/>
</dbReference>
<protein>
    <recommendedName>
        <fullName evidence="2">Methyltransferase type 12 domain-containing protein</fullName>
    </recommendedName>
</protein>
<evidence type="ECO:0000256" key="1">
    <source>
        <dbReference type="ARBA" id="ARBA00022679"/>
    </source>
</evidence>
<keyword evidence="4" id="KW-1185">Reference proteome</keyword>
<dbReference type="GO" id="GO:0016740">
    <property type="term" value="F:transferase activity"/>
    <property type="evidence" value="ECO:0007669"/>
    <property type="project" value="UniProtKB-KW"/>
</dbReference>
<accession>A0A084GHW4</accession>
<dbReference type="CDD" id="cd02440">
    <property type="entry name" value="AdoMet_MTases"/>
    <property type="match status" value="1"/>
</dbReference>
<feature type="domain" description="Methyltransferase type 12" evidence="2">
    <location>
        <begin position="223"/>
        <end position="328"/>
    </location>
</feature>
<gene>
    <name evidence="3" type="ORF">SAPIO_CDS0272</name>
</gene>
<comment type="caution">
    <text evidence="3">The sequence shown here is derived from an EMBL/GenBank/DDBJ whole genome shotgun (WGS) entry which is preliminary data.</text>
</comment>
<dbReference type="GeneID" id="27718424"/>
<sequence>MPGPTPKRRIGEKFAREGKRLITPSTRGRLTAGSSTVAQFSGTQMTLFEGADSTAKNDFPLTARSQWVSHIGFTDINKLFPHVDVNINDIKVLKDLTYSAIRYSQEIIFLGARPGPPHLQQYGAWIGEQLASSPERIRLDGPELAESIQSIADSLESTSLSHVAKAFISICSDIDLILTGKRNAYDVLVTDGVLEKVFEFLSEYDGTKFFRDLGHFKPNLRVLELGAGSGAATTKILQYLRHDKGQNLFSRYVLADASTGLLNAAKDRFKGVENLEFACLNIERDLADQDFGDEEFDLIIAAGFLHTTNNVEKSLSNIRKLLSPAGRLLIQEPASGQIWTKFILGTLPCWWADLDGRHPDEPFMGREWWTERLDSAGLGRHDFVEHLGQIGQSNVIIAQPDHQLLSPRKVTLLFEQASPETENVYRELQARGYHINLCTLSEIPITGQDIIALIDLDEPFLWDLSAAGLESFQQFVKNLQGSGVLWVTQLSQAGVKDPSKTGQLGSLCWSARRPTTPQGDEIEVEVHATGLNFMDILAAMGILALPQTDFGYEAVGIMRRIGPKATKLPESMSLLDGAASKDQFLDLGFRPKPVIPTDMVKANRLLADILGDLDEDLSEDGTIRRKVDAINDFVSYARKIQPKGADGGSLQNQTAVHRSTVKVLKPTTITEPRRSARVKARNPRRSARIVARRHAQATTEKGRV</sequence>
<evidence type="ECO:0000313" key="4">
    <source>
        <dbReference type="Proteomes" id="UP000028545"/>
    </source>
</evidence>
<dbReference type="OrthoDB" id="5414098at2759"/>
<dbReference type="SUPFAM" id="SSF50129">
    <property type="entry name" value="GroES-like"/>
    <property type="match status" value="1"/>
</dbReference>
<dbReference type="PANTHER" id="PTHR45681">
    <property type="entry name" value="POLYKETIDE SYNTHASE 44-RELATED"/>
    <property type="match status" value="1"/>
</dbReference>
<reference evidence="3 4" key="1">
    <citation type="journal article" date="2014" name="Genome Announc.">
        <title>Draft genome sequence of the pathogenic fungus Scedosporium apiospermum.</title>
        <authorList>
            <person name="Vandeputte P."/>
            <person name="Ghamrawi S."/>
            <person name="Rechenmann M."/>
            <person name="Iltis A."/>
            <person name="Giraud S."/>
            <person name="Fleury M."/>
            <person name="Thornton C."/>
            <person name="Delhaes L."/>
            <person name="Meyer W."/>
            <person name="Papon N."/>
            <person name="Bouchara J.P."/>
        </authorList>
    </citation>
    <scope>NUCLEOTIDE SEQUENCE [LARGE SCALE GENOMIC DNA]</scope>
    <source>
        <strain evidence="3 4">IHEM 14462</strain>
    </source>
</reference>
<dbReference type="PANTHER" id="PTHR45681:SF6">
    <property type="entry name" value="POLYKETIDE SYNTHASE 37"/>
    <property type="match status" value="1"/>
</dbReference>
<dbReference type="Gene3D" id="3.40.50.150">
    <property type="entry name" value="Vaccinia Virus protein VP39"/>
    <property type="match status" value="1"/>
</dbReference>
<dbReference type="SUPFAM" id="SSF53335">
    <property type="entry name" value="S-adenosyl-L-methionine-dependent methyltransferases"/>
    <property type="match status" value="1"/>
</dbReference>
<dbReference type="AlphaFoldDB" id="A0A084GHW4"/>
<dbReference type="Proteomes" id="UP000028545">
    <property type="component" value="Unassembled WGS sequence"/>
</dbReference>
<evidence type="ECO:0000259" key="2">
    <source>
        <dbReference type="Pfam" id="PF08242"/>
    </source>
</evidence>
<dbReference type="InterPro" id="IPR011032">
    <property type="entry name" value="GroES-like_sf"/>
</dbReference>
<dbReference type="InterPro" id="IPR013217">
    <property type="entry name" value="Methyltransf_12"/>
</dbReference>
<dbReference type="KEGG" id="sapo:SAPIO_CDS0272"/>
<organism evidence="3 4">
    <name type="scientific">Pseudallescheria apiosperma</name>
    <name type="common">Scedosporium apiospermum</name>
    <dbReference type="NCBI Taxonomy" id="563466"/>
    <lineage>
        <taxon>Eukaryota</taxon>
        <taxon>Fungi</taxon>
        <taxon>Dikarya</taxon>
        <taxon>Ascomycota</taxon>
        <taxon>Pezizomycotina</taxon>
        <taxon>Sordariomycetes</taxon>
        <taxon>Hypocreomycetidae</taxon>
        <taxon>Microascales</taxon>
        <taxon>Microascaceae</taxon>
        <taxon>Scedosporium</taxon>
    </lineage>
</organism>